<feature type="compositionally biased region" description="Basic residues" evidence="1">
    <location>
        <begin position="50"/>
        <end position="66"/>
    </location>
</feature>
<gene>
    <name evidence="2" type="ORF">CDAR_413731</name>
</gene>
<dbReference type="Proteomes" id="UP001054837">
    <property type="component" value="Unassembled WGS sequence"/>
</dbReference>
<sequence length="108" mass="12547">MEVKRYSKCVLANNPDEKNVAPSLRQLYTPKPLFSRRVDGNGDECQINHLRQRYRSTPPRKKKNLNKKSFGFLSKFPRSHSYQRRQHYAKPPTGLKSSQNSSRRSGGL</sequence>
<accession>A0AAV4UEA7</accession>
<proteinExistence type="predicted"/>
<protein>
    <submittedName>
        <fullName evidence="2">Uncharacterized protein</fullName>
    </submittedName>
</protein>
<comment type="caution">
    <text evidence="2">The sequence shown here is derived from an EMBL/GenBank/DDBJ whole genome shotgun (WGS) entry which is preliminary data.</text>
</comment>
<keyword evidence="3" id="KW-1185">Reference proteome</keyword>
<reference evidence="2 3" key="1">
    <citation type="submission" date="2021-06" db="EMBL/GenBank/DDBJ databases">
        <title>Caerostris darwini draft genome.</title>
        <authorList>
            <person name="Kono N."/>
            <person name="Arakawa K."/>
        </authorList>
    </citation>
    <scope>NUCLEOTIDE SEQUENCE [LARGE SCALE GENOMIC DNA]</scope>
</reference>
<organism evidence="2 3">
    <name type="scientific">Caerostris darwini</name>
    <dbReference type="NCBI Taxonomy" id="1538125"/>
    <lineage>
        <taxon>Eukaryota</taxon>
        <taxon>Metazoa</taxon>
        <taxon>Ecdysozoa</taxon>
        <taxon>Arthropoda</taxon>
        <taxon>Chelicerata</taxon>
        <taxon>Arachnida</taxon>
        <taxon>Araneae</taxon>
        <taxon>Araneomorphae</taxon>
        <taxon>Entelegynae</taxon>
        <taxon>Araneoidea</taxon>
        <taxon>Araneidae</taxon>
        <taxon>Caerostris</taxon>
    </lineage>
</organism>
<name>A0AAV4UEA7_9ARAC</name>
<evidence type="ECO:0000313" key="2">
    <source>
        <dbReference type="EMBL" id="GIY56056.1"/>
    </source>
</evidence>
<feature type="region of interest" description="Disordered" evidence="1">
    <location>
        <begin position="38"/>
        <end position="108"/>
    </location>
</feature>
<dbReference type="EMBL" id="BPLQ01011158">
    <property type="protein sequence ID" value="GIY56056.1"/>
    <property type="molecule type" value="Genomic_DNA"/>
</dbReference>
<evidence type="ECO:0000313" key="3">
    <source>
        <dbReference type="Proteomes" id="UP001054837"/>
    </source>
</evidence>
<evidence type="ECO:0000256" key="1">
    <source>
        <dbReference type="SAM" id="MobiDB-lite"/>
    </source>
</evidence>
<feature type="compositionally biased region" description="Polar residues" evidence="1">
    <location>
        <begin position="95"/>
        <end position="108"/>
    </location>
</feature>
<feature type="compositionally biased region" description="Basic residues" evidence="1">
    <location>
        <begin position="77"/>
        <end position="88"/>
    </location>
</feature>
<dbReference type="AlphaFoldDB" id="A0AAV4UEA7"/>